<proteinExistence type="predicted"/>
<comment type="caution">
    <text evidence="1">The sequence shown here is derived from an EMBL/GenBank/DDBJ whole genome shotgun (WGS) entry which is preliminary data.</text>
</comment>
<evidence type="ECO:0000313" key="2">
    <source>
        <dbReference type="Proteomes" id="UP001596220"/>
    </source>
</evidence>
<accession>A0ABW1P2X0</accession>
<keyword evidence="2" id="KW-1185">Reference proteome</keyword>
<dbReference type="Proteomes" id="UP001596220">
    <property type="component" value="Unassembled WGS sequence"/>
</dbReference>
<protein>
    <submittedName>
        <fullName evidence="1">Uncharacterized protein</fullName>
    </submittedName>
</protein>
<organism evidence="1 2">
    <name type="scientific">Saccharothrix lopnurensis</name>
    <dbReference type="NCBI Taxonomy" id="1670621"/>
    <lineage>
        <taxon>Bacteria</taxon>
        <taxon>Bacillati</taxon>
        <taxon>Actinomycetota</taxon>
        <taxon>Actinomycetes</taxon>
        <taxon>Pseudonocardiales</taxon>
        <taxon>Pseudonocardiaceae</taxon>
        <taxon>Saccharothrix</taxon>
    </lineage>
</organism>
<reference evidence="2" key="1">
    <citation type="journal article" date="2019" name="Int. J. Syst. Evol. Microbiol.">
        <title>The Global Catalogue of Microorganisms (GCM) 10K type strain sequencing project: providing services to taxonomists for standard genome sequencing and annotation.</title>
        <authorList>
            <consortium name="The Broad Institute Genomics Platform"/>
            <consortium name="The Broad Institute Genome Sequencing Center for Infectious Disease"/>
            <person name="Wu L."/>
            <person name="Ma J."/>
        </authorList>
    </citation>
    <scope>NUCLEOTIDE SEQUENCE [LARGE SCALE GENOMIC DNA]</scope>
    <source>
        <strain evidence="2">CGMCC 4.7246</strain>
    </source>
</reference>
<dbReference type="EMBL" id="JBHSQO010000006">
    <property type="protein sequence ID" value="MFC6089435.1"/>
    <property type="molecule type" value="Genomic_DNA"/>
</dbReference>
<gene>
    <name evidence="1" type="ORF">ACFP3R_09160</name>
</gene>
<name>A0ABW1P2X0_9PSEU</name>
<sequence>MPQTNEEQLAALHEQLETVRAEWAASLAMPDPDTPVDWFAYFTRRAELHEAMHGLYEQMWELVPSTSLLWRAVCDARRAHELDAERSRELAAVWAVPAEQGPAVTA</sequence>
<dbReference type="RefSeq" id="WP_380634605.1">
    <property type="nucleotide sequence ID" value="NZ_JBHSQO010000006.1"/>
</dbReference>
<evidence type="ECO:0000313" key="1">
    <source>
        <dbReference type="EMBL" id="MFC6089435.1"/>
    </source>
</evidence>